<evidence type="ECO:0008006" key="4">
    <source>
        <dbReference type="Google" id="ProtNLM"/>
    </source>
</evidence>
<dbReference type="EMBL" id="AP018738">
    <property type="protein sequence ID" value="BBE52131.1"/>
    <property type="molecule type" value="Genomic_DNA"/>
</dbReference>
<protein>
    <recommendedName>
        <fullName evidence="4">Phage holin family protein</fullName>
    </recommendedName>
</protein>
<keyword evidence="1" id="KW-0812">Transmembrane</keyword>
<keyword evidence="1" id="KW-0472">Membrane</keyword>
<feature type="transmembrane region" description="Helical" evidence="1">
    <location>
        <begin position="28"/>
        <end position="46"/>
    </location>
</feature>
<dbReference type="RefSeq" id="WP_062626448.1">
    <property type="nucleotide sequence ID" value="NZ_AP018738.1"/>
</dbReference>
<keyword evidence="1" id="KW-1133">Transmembrane helix</keyword>
<dbReference type="Pfam" id="PF04020">
    <property type="entry name" value="Phage_holin_4_2"/>
    <property type="match status" value="1"/>
</dbReference>
<proteinExistence type="predicted"/>
<evidence type="ECO:0000313" key="2">
    <source>
        <dbReference type="EMBL" id="BBE52131.1"/>
    </source>
</evidence>
<dbReference type="KEGG" id="fam:OYT1_ch2619"/>
<keyword evidence="3" id="KW-1185">Reference proteome</keyword>
<sequence>MQLLLIWVLNALALLAVGNFVPGIHLDGFGDAMIAALFLGLVNAFIRPLFVLLTLPATVLTLGLFIFVINGLLFWFTGSILKGFVVDGFWYGLAGAILYSIFSWGLTSAAAQLMRKS</sequence>
<reference evidence="2 3" key="1">
    <citation type="submission" date="2018-06" db="EMBL/GenBank/DDBJ databases">
        <title>OYT1 Genome Sequencing.</title>
        <authorList>
            <person name="Kato S."/>
            <person name="Itoh T."/>
            <person name="Ohkuma M."/>
        </authorList>
    </citation>
    <scope>NUCLEOTIDE SEQUENCE [LARGE SCALE GENOMIC DNA]</scope>
    <source>
        <strain evidence="2 3">OYT1</strain>
    </source>
</reference>
<feature type="transmembrane region" description="Helical" evidence="1">
    <location>
        <begin position="88"/>
        <end position="111"/>
    </location>
</feature>
<organism evidence="2 3">
    <name type="scientific">Ferriphaselus amnicola</name>
    <dbReference type="NCBI Taxonomy" id="1188319"/>
    <lineage>
        <taxon>Bacteria</taxon>
        <taxon>Pseudomonadati</taxon>
        <taxon>Pseudomonadota</taxon>
        <taxon>Betaproteobacteria</taxon>
        <taxon>Nitrosomonadales</taxon>
        <taxon>Gallionellaceae</taxon>
        <taxon>Ferriphaselus</taxon>
    </lineage>
</organism>
<dbReference type="PANTHER" id="PTHR37309">
    <property type="entry name" value="SLR0284 PROTEIN"/>
    <property type="match status" value="1"/>
</dbReference>
<evidence type="ECO:0000256" key="1">
    <source>
        <dbReference type="SAM" id="Phobius"/>
    </source>
</evidence>
<dbReference type="OrthoDB" id="9797048at2"/>
<evidence type="ECO:0000313" key="3">
    <source>
        <dbReference type="Proteomes" id="UP000033070"/>
    </source>
</evidence>
<dbReference type="Proteomes" id="UP000033070">
    <property type="component" value="Chromosome"/>
</dbReference>
<dbReference type="PANTHER" id="PTHR37309:SF1">
    <property type="entry name" value="SLR0284 PROTEIN"/>
    <property type="match status" value="1"/>
</dbReference>
<gene>
    <name evidence="2" type="ORF">OYT1_ch2619</name>
</gene>
<dbReference type="InterPro" id="IPR007165">
    <property type="entry name" value="Phage_holin_4_2"/>
</dbReference>
<dbReference type="AlphaFoldDB" id="A0A2Z6GEV2"/>
<accession>A0A2Z6GEV2</accession>
<name>A0A2Z6GEV2_9PROT</name>
<feature type="transmembrane region" description="Helical" evidence="1">
    <location>
        <begin position="53"/>
        <end position="76"/>
    </location>
</feature>
<dbReference type="STRING" id="1188319.OYT1_01247"/>